<accession>A0A1I5A1I4</accession>
<gene>
    <name evidence="2" type="ORF">SAMN04488056_101312</name>
</gene>
<dbReference type="Pfam" id="PF03334">
    <property type="entry name" value="PhaG_MnhG_YufB"/>
    <property type="match status" value="1"/>
</dbReference>
<protein>
    <submittedName>
        <fullName evidence="2">Multicomponent Na+:H+ antiporter subunit G</fullName>
    </submittedName>
</protein>
<dbReference type="EMBL" id="FOVR01000001">
    <property type="protein sequence ID" value="SFN56375.1"/>
    <property type="molecule type" value="Genomic_DNA"/>
</dbReference>
<feature type="transmembrane region" description="Helical" evidence="1">
    <location>
        <begin position="12"/>
        <end position="33"/>
    </location>
</feature>
<organism evidence="2 3">
    <name type="scientific">Cohaesibacter marisflavi</name>
    <dbReference type="NCBI Taxonomy" id="655353"/>
    <lineage>
        <taxon>Bacteria</taxon>
        <taxon>Pseudomonadati</taxon>
        <taxon>Pseudomonadota</taxon>
        <taxon>Alphaproteobacteria</taxon>
        <taxon>Hyphomicrobiales</taxon>
        <taxon>Cohaesibacteraceae</taxon>
    </lineage>
</organism>
<dbReference type="STRING" id="655353.SAMN04488056_101312"/>
<sequence length="122" mass="12990">MIGLTLTMISEVFVGLLLLLGAVFVLTASIGMLRFPDVYTRMHSASKAGTLGSGIALLALALHSGEFDVFSRALAGIIFFLLTTPVTAHLVAKAAYSTGTKPWKGTVIDEYADSMEKNSDHK</sequence>
<dbReference type="AlphaFoldDB" id="A0A1I5A1I4"/>
<dbReference type="GO" id="GO:0015385">
    <property type="term" value="F:sodium:proton antiporter activity"/>
    <property type="evidence" value="ECO:0007669"/>
    <property type="project" value="TreeGrafter"/>
</dbReference>
<dbReference type="NCBIfam" id="TIGR01300">
    <property type="entry name" value="CPA3_mnhG_phaG"/>
    <property type="match status" value="1"/>
</dbReference>
<dbReference type="RefSeq" id="WP_090068150.1">
    <property type="nucleotide sequence ID" value="NZ_FOVR01000001.1"/>
</dbReference>
<dbReference type="PANTHER" id="PTHR34703:SF1">
    <property type="entry name" value="ANTIPORTER SUBUNIT MNHG2-RELATED"/>
    <property type="match status" value="1"/>
</dbReference>
<keyword evidence="1" id="KW-0472">Membrane</keyword>
<dbReference type="InterPro" id="IPR005133">
    <property type="entry name" value="PhaG_MnhG_YufB"/>
</dbReference>
<keyword evidence="3" id="KW-1185">Reference proteome</keyword>
<evidence type="ECO:0000256" key="1">
    <source>
        <dbReference type="SAM" id="Phobius"/>
    </source>
</evidence>
<name>A0A1I5A1I4_9HYPH</name>
<evidence type="ECO:0000313" key="3">
    <source>
        <dbReference type="Proteomes" id="UP000199236"/>
    </source>
</evidence>
<dbReference type="PANTHER" id="PTHR34703">
    <property type="entry name" value="ANTIPORTER SUBUNIT MNHG2-RELATED"/>
    <property type="match status" value="1"/>
</dbReference>
<keyword evidence="1" id="KW-1133">Transmembrane helix</keyword>
<evidence type="ECO:0000313" key="2">
    <source>
        <dbReference type="EMBL" id="SFN56375.1"/>
    </source>
</evidence>
<dbReference type="Proteomes" id="UP000199236">
    <property type="component" value="Unassembled WGS sequence"/>
</dbReference>
<keyword evidence="1" id="KW-0812">Transmembrane</keyword>
<dbReference type="NCBIfam" id="NF009314">
    <property type="entry name" value="PRK12674.1-2"/>
    <property type="match status" value="1"/>
</dbReference>
<reference evidence="2 3" key="1">
    <citation type="submission" date="2016-10" db="EMBL/GenBank/DDBJ databases">
        <authorList>
            <person name="de Groot N.N."/>
        </authorList>
    </citation>
    <scope>NUCLEOTIDE SEQUENCE [LARGE SCALE GENOMIC DNA]</scope>
    <source>
        <strain evidence="2 3">CGMCC 1.9157</strain>
    </source>
</reference>
<dbReference type="OrthoDB" id="4427992at2"/>
<feature type="transmembrane region" description="Helical" evidence="1">
    <location>
        <begin position="69"/>
        <end position="92"/>
    </location>
</feature>
<proteinExistence type="predicted"/>